<accession>A0A6C0JAN9</accession>
<proteinExistence type="predicted"/>
<sequence>MSYLNSIFSPLGKEYCTIYYAIMVVSFVQFVVVVIGSLMHLFSSKKNMMQSLVGGVTVSSISFVEYILARLAYSICTKAL</sequence>
<organism evidence="2">
    <name type="scientific">viral metagenome</name>
    <dbReference type="NCBI Taxonomy" id="1070528"/>
    <lineage>
        <taxon>unclassified sequences</taxon>
        <taxon>metagenomes</taxon>
        <taxon>organismal metagenomes</taxon>
    </lineage>
</organism>
<dbReference type="EMBL" id="MN740367">
    <property type="protein sequence ID" value="QHU02895.1"/>
    <property type="molecule type" value="Genomic_DNA"/>
</dbReference>
<keyword evidence="1" id="KW-1133">Transmembrane helix</keyword>
<evidence type="ECO:0000313" key="2">
    <source>
        <dbReference type="EMBL" id="QHU02895.1"/>
    </source>
</evidence>
<feature type="transmembrane region" description="Helical" evidence="1">
    <location>
        <begin position="18"/>
        <end position="42"/>
    </location>
</feature>
<keyword evidence="1" id="KW-0472">Membrane</keyword>
<reference evidence="2" key="1">
    <citation type="journal article" date="2020" name="Nature">
        <title>Giant virus diversity and host interactions through global metagenomics.</title>
        <authorList>
            <person name="Schulz F."/>
            <person name="Roux S."/>
            <person name="Paez-Espino D."/>
            <person name="Jungbluth S."/>
            <person name="Walsh D.A."/>
            <person name="Denef V.J."/>
            <person name="McMahon K.D."/>
            <person name="Konstantinidis K.T."/>
            <person name="Eloe-Fadrosh E.A."/>
            <person name="Kyrpides N.C."/>
            <person name="Woyke T."/>
        </authorList>
    </citation>
    <scope>NUCLEOTIDE SEQUENCE</scope>
    <source>
        <strain evidence="2">GVMAG-M-3300025890-48</strain>
    </source>
</reference>
<protein>
    <submittedName>
        <fullName evidence="2">Uncharacterized protein</fullName>
    </submittedName>
</protein>
<keyword evidence="1" id="KW-0812">Transmembrane</keyword>
<name>A0A6C0JAN9_9ZZZZ</name>
<dbReference type="AlphaFoldDB" id="A0A6C0JAN9"/>
<evidence type="ECO:0000256" key="1">
    <source>
        <dbReference type="SAM" id="Phobius"/>
    </source>
</evidence>